<dbReference type="SUPFAM" id="SSF51735">
    <property type="entry name" value="NAD(P)-binding Rossmann-fold domains"/>
    <property type="match status" value="1"/>
</dbReference>
<dbReference type="GO" id="GO:0016491">
    <property type="term" value="F:oxidoreductase activity"/>
    <property type="evidence" value="ECO:0007669"/>
    <property type="project" value="UniProtKB-KW"/>
</dbReference>
<dbReference type="EMBL" id="SKBQ01000004">
    <property type="protein sequence ID" value="TPX11390.1"/>
    <property type="molecule type" value="Genomic_DNA"/>
</dbReference>
<sequence length="419" mass="46074">MKLRPGPTLAFAYVAYTTTSKLSPTIGSRGRKEDPLDCRARMAVKFDVKPGVADINDYEDAYVDCTVWLRRLVMSSSSSTSPPHINSTPSHETPRHPTLLLSQPHSLASQWSNLCPPAPVLTEKNLPDQSNKVFIVTGSSGGLGKELISILYERNAKVYVAARSETKAMAAIHEVERSLPGSTGQLLFLHLDLSDLSTIEKSAQTFLERESRLDVLWNNAGVMMPAQGSVTTQGYELQMGVNALGSFLFTKFLHPTLAATARTAPRNSVRVVWVSSSAAVMAPSPAIDFDNMDYKKDESALNKYMRSKAAVVVHSSEFARRTAGEGILSISLDPGSFMTDLQRTTPTAMKLLLRLISRPPKYGAYTQLFAGLSSEITEENNGGWVAPFGRLVEGRPDLQEESLGSKFWEWTEEQVRPFL</sequence>
<dbReference type="STRING" id="1093900.A0A507B462"/>
<dbReference type="Proteomes" id="UP000319257">
    <property type="component" value="Unassembled WGS sequence"/>
</dbReference>
<dbReference type="Gene3D" id="3.40.50.720">
    <property type="entry name" value="NAD(P)-binding Rossmann-like Domain"/>
    <property type="match status" value="1"/>
</dbReference>
<feature type="compositionally biased region" description="Low complexity" evidence="2">
    <location>
        <begin position="76"/>
        <end position="91"/>
    </location>
</feature>
<dbReference type="RefSeq" id="XP_030993101.1">
    <property type="nucleotide sequence ID" value="XM_031134924.1"/>
</dbReference>
<keyword evidence="4" id="KW-1185">Reference proteome</keyword>
<evidence type="ECO:0000256" key="1">
    <source>
        <dbReference type="ARBA" id="ARBA00023002"/>
    </source>
</evidence>
<dbReference type="InterPro" id="IPR002347">
    <property type="entry name" value="SDR_fam"/>
</dbReference>
<dbReference type="InterPro" id="IPR036291">
    <property type="entry name" value="NAD(P)-bd_dom_sf"/>
</dbReference>
<protein>
    <recommendedName>
        <fullName evidence="5">Short-chain dehydrogenase</fullName>
    </recommendedName>
</protein>
<name>A0A507B462_9PEZI</name>
<feature type="region of interest" description="Disordered" evidence="2">
    <location>
        <begin position="76"/>
        <end position="96"/>
    </location>
</feature>
<evidence type="ECO:0000313" key="4">
    <source>
        <dbReference type="Proteomes" id="UP000319257"/>
    </source>
</evidence>
<organism evidence="3 4">
    <name type="scientific">Thyridium curvatum</name>
    <dbReference type="NCBI Taxonomy" id="1093900"/>
    <lineage>
        <taxon>Eukaryota</taxon>
        <taxon>Fungi</taxon>
        <taxon>Dikarya</taxon>
        <taxon>Ascomycota</taxon>
        <taxon>Pezizomycotina</taxon>
        <taxon>Sordariomycetes</taxon>
        <taxon>Sordariomycetidae</taxon>
        <taxon>Thyridiales</taxon>
        <taxon>Thyridiaceae</taxon>
        <taxon>Thyridium</taxon>
    </lineage>
</organism>
<dbReference type="OrthoDB" id="191139at2759"/>
<dbReference type="Pfam" id="PF00106">
    <property type="entry name" value="adh_short"/>
    <property type="match status" value="1"/>
</dbReference>
<dbReference type="GeneID" id="41968655"/>
<gene>
    <name evidence="3" type="ORF">E0L32_001208</name>
</gene>
<evidence type="ECO:0000313" key="3">
    <source>
        <dbReference type="EMBL" id="TPX11390.1"/>
    </source>
</evidence>
<accession>A0A507B462</accession>
<dbReference type="InParanoid" id="A0A507B462"/>
<comment type="caution">
    <text evidence="3">The sequence shown here is derived from an EMBL/GenBank/DDBJ whole genome shotgun (WGS) entry which is preliminary data.</text>
</comment>
<proteinExistence type="predicted"/>
<evidence type="ECO:0008006" key="5">
    <source>
        <dbReference type="Google" id="ProtNLM"/>
    </source>
</evidence>
<keyword evidence="1" id="KW-0560">Oxidoreductase</keyword>
<dbReference type="PANTHER" id="PTHR43157:SF73">
    <property type="entry name" value="WW DOMAIN-CONTAINING OXIDOREDUCTASE-LIKE PROTEIN"/>
    <property type="match status" value="1"/>
</dbReference>
<reference evidence="3 4" key="1">
    <citation type="submission" date="2019-06" db="EMBL/GenBank/DDBJ databases">
        <title>Draft genome sequence of the filamentous fungus Phialemoniopsis curvata isolated from diesel fuel.</title>
        <authorList>
            <person name="Varaljay V.A."/>
            <person name="Lyon W.J."/>
            <person name="Crouch A.L."/>
            <person name="Drake C.E."/>
            <person name="Hollomon J.M."/>
            <person name="Nadeau L.J."/>
            <person name="Nunn H.S."/>
            <person name="Stevenson B.S."/>
            <person name="Bojanowski C.L."/>
            <person name="Crookes-Goodson W.J."/>
        </authorList>
    </citation>
    <scope>NUCLEOTIDE SEQUENCE [LARGE SCALE GENOMIC DNA]</scope>
    <source>
        <strain evidence="3 4">D216</strain>
    </source>
</reference>
<evidence type="ECO:0000256" key="2">
    <source>
        <dbReference type="SAM" id="MobiDB-lite"/>
    </source>
</evidence>
<dbReference type="AlphaFoldDB" id="A0A507B462"/>
<dbReference type="PANTHER" id="PTHR43157">
    <property type="entry name" value="PHOSPHATIDYLINOSITOL-GLYCAN BIOSYNTHESIS CLASS F PROTEIN-RELATED"/>
    <property type="match status" value="1"/>
</dbReference>
<dbReference type="PRINTS" id="PR00081">
    <property type="entry name" value="GDHRDH"/>
</dbReference>